<dbReference type="AlphaFoldDB" id="A0A284VL28"/>
<dbReference type="EMBL" id="FZMP01000051">
    <property type="protein sequence ID" value="SNQ59942.1"/>
    <property type="molecule type" value="Genomic_DNA"/>
</dbReference>
<evidence type="ECO:0008006" key="3">
    <source>
        <dbReference type="Google" id="ProtNLM"/>
    </source>
</evidence>
<accession>A0A284VL28</accession>
<proteinExistence type="predicted"/>
<reference evidence="2" key="1">
    <citation type="submission" date="2017-06" db="EMBL/GenBank/DDBJ databases">
        <authorList>
            <person name="Cremers G."/>
        </authorList>
    </citation>
    <scope>NUCLEOTIDE SEQUENCE [LARGE SCALE GENOMIC DNA]</scope>
</reference>
<organism evidence="1 2">
    <name type="scientific">Candidatus Methanoperedens nitratireducens</name>
    <dbReference type="NCBI Taxonomy" id="1392998"/>
    <lineage>
        <taxon>Archaea</taxon>
        <taxon>Methanobacteriati</taxon>
        <taxon>Methanobacteriota</taxon>
        <taxon>Stenosarchaea group</taxon>
        <taxon>Methanomicrobia</taxon>
        <taxon>Methanosarcinales</taxon>
        <taxon>ANME-2 cluster</taxon>
        <taxon>Candidatus Methanoperedentaceae</taxon>
        <taxon>Candidatus Methanoperedens</taxon>
    </lineage>
</organism>
<keyword evidence="2" id="KW-1185">Reference proteome</keyword>
<gene>
    <name evidence="1" type="ORF">MNV_1440001</name>
</gene>
<name>A0A284VL28_9EURY</name>
<sequence>MRIREINSVDDFKSIRGIWNDLLAKGHDKNIFLTWEWLFEWWKHFSDNKKLKILMVEDRDDTIGIMPLLCSTYRTFLFSYAVVENIGLNLSDYGGIIYSDLDDGQINKMFELIKYYLDYNKLIFRFDQVPNDSKFLNILHNPSFCQSSLFVGEKKRVFLRIYLSDHHWMTT</sequence>
<protein>
    <recommendedName>
        <fullName evidence="3">BioF2-like acetyltransferase domain-containing protein</fullName>
    </recommendedName>
</protein>
<dbReference type="Proteomes" id="UP000218615">
    <property type="component" value="Unassembled WGS sequence"/>
</dbReference>
<evidence type="ECO:0000313" key="2">
    <source>
        <dbReference type="Proteomes" id="UP000218615"/>
    </source>
</evidence>
<evidence type="ECO:0000313" key="1">
    <source>
        <dbReference type="EMBL" id="SNQ59942.1"/>
    </source>
</evidence>